<dbReference type="EMBL" id="JAGFBR010000811">
    <property type="protein sequence ID" value="KAH0433655.1"/>
    <property type="molecule type" value="Genomic_DNA"/>
</dbReference>
<evidence type="ECO:0000313" key="3">
    <source>
        <dbReference type="Proteomes" id="UP000775213"/>
    </source>
</evidence>
<evidence type="ECO:0000313" key="2">
    <source>
        <dbReference type="EMBL" id="KAH0433655.1"/>
    </source>
</evidence>
<dbReference type="Proteomes" id="UP000775213">
    <property type="component" value="Unassembled WGS sequence"/>
</dbReference>
<organism evidence="2 3">
    <name type="scientific">Dendrobium chrysotoxum</name>
    <name type="common">Orchid</name>
    <dbReference type="NCBI Taxonomy" id="161865"/>
    <lineage>
        <taxon>Eukaryota</taxon>
        <taxon>Viridiplantae</taxon>
        <taxon>Streptophyta</taxon>
        <taxon>Embryophyta</taxon>
        <taxon>Tracheophyta</taxon>
        <taxon>Spermatophyta</taxon>
        <taxon>Magnoliopsida</taxon>
        <taxon>Liliopsida</taxon>
        <taxon>Asparagales</taxon>
        <taxon>Orchidaceae</taxon>
        <taxon>Epidendroideae</taxon>
        <taxon>Malaxideae</taxon>
        <taxon>Dendrobiinae</taxon>
        <taxon>Dendrobium</taxon>
    </lineage>
</organism>
<protein>
    <submittedName>
        <fullName evidence="2">Uncharacterized protein</fullName>
    </submittedName>
</protein>
<feature type="compositionally biased region" description="Basic and acidic residues" evidence="1">
    <location>
        <begin position="10"/>
        <end position="27"/>
    </location>
</feature>
<name>A0AAV7FIC1_DENCH</name>
<dbReference type="AlphaFoldDB" id="A0AAV7FIC1"/>
<keyword evidence="3" id="KW-1185">Reference proteome</keyword>
<comment type="caution">
    <text evidence="2">The sequence shown here is derived from an EMBL/GenBank/DDBJ whole genome shotgun (WGS) entry which is preliminary data.</text>
</comment>
<gene>
    <name evidence="2" type="ORF">IEQ34_026981</name>
</gene>
<proteinExistence type="predicted"/>
<accession>A0AAV7FIC1</accession>
<reference evidence="2 3" key="1">
    <citation type="journal article" date="2021" name="Hortic Res">
        <title>Chromosome-scale assembly of the Dendrobium chrysotoxum genome enhances the understanding of orchid evolution.</title>
        <authorList>
            <person name="Zhang Y."/>
            <person name="Zhang G.Q."/>
            <person name="Zhang D."/>
            <person name="Liu X.D."/>
            <person name="Xu X.Y."/>
            <person name="Sun W.H."/>
            <person name="Yu X."/>
            <person name="Zhu X."/>
            <person name="Wang Z.W."/>
            <person name="Zhao X."/>
            <person name="Zhong W.Y."/>
            <person name="Chen H."/>
            <person name="Yin W.L."/>
            <person name="Huang T."/>
            <person name="Niu S.C."/>
            <person name="Liu Z.J."/>
        </authorList>
    </citation>
    <scope>NUCLEOTIDE SEQUENCE [LARGE SCALE GENOMIC DNA]</scope>
    <source>
        <strain evidence="2">Lindl</strain>
    </source>
</reference>
<evidence type="ECO:0000256" key="1">
    <source>
        <dbReference type="SAM" id="MobiDB-lite"/>
    </source>
</evidence>
<feature type="region of interest" description="Disordered" evidence="1">
    <location>
        <begin position="1"/>
        <end position="28"/>
    </location>
</feature>
<sequence length="284" mass="31567">MIEGFSNDDLATKGNDEEDNNGSRKSDTPCLYRLPSGRGTARVRECGAGALCPIMCARIRTTWRDRAERCARMQDGRCKLTDIGGESLHVLILTPFVVPVSVQFRTLIAFTPLSSLYFPKLPTLMPWPGPHLTLLTVMFELPGPMETQSSPEEIRDFVIRISDESPMWIPSVLGLFPGAISRSPNQPLHLNHHRTLAGSPEGYWAYQEGALRNQYPTPNPKTTIPSTIRCTGFIPCPRKSLGTITFTVRGCTVAKNIKYFVCKDNSMTIVEVGYCAEKDEQQTA</sequence>